<evidence type="ECO:0000313" key="2">
    <source>
        <dbReference type="Proteomes" id="UP000059542"/>
    </source>
</evidence>
<sequence length="88" mass="10089">MLIPLLQRHERLDSTAYFQTPGLALVASFDYHTRRVSDILLLGSNENELMRRAQLHLGADHYLVLPVFQENHPTRLLGLRVLAISLNQ</sequence>
<accession>A0A0U4CQT8</accession>
<evidence type="ECO:0000313" key="1">
    <source>
        <dbReference type="EMBL" id="ALW85758.1"/>
    </source>
</evidence>
<name>A0A0U4CQT8_9BACT</name>
<organism evidence="1 2">
    <name type="scientific">Hymenobacter sedentarius</name>
    <dbReference type="NCBI Taxonomy" id="1411621"/>
    <lineage>
        <taxon>Bacteria</taxon>
        <taxon>Pseudomonadati</taxon>
        <taxon>Bacteroidota</taxon>
        <taxon>Cytophagia</taxon>
        <taxon>Cytophagales</taxon>
        <taxon>Hymenobacteraceae</taxon>
        <taxon>Hymenobacter</taxon>
    </lineage>
</organism>
<dbReference type="OrthoDB" id="882808at2"/>
<gene>
    <name evidence="1" type="ORF">AUC43_12050</name>
</gene>
<dbReference type="Proteomes" id="UP000059542">
    <property type="component" value="Chromosome"/>
</dbReference>
<dbReference type="AlphaFoldDB" id="A0A0U4CQT8"/>
<proteinExistence type="predicted"/>
<dbReference type="KEGG" id="hyg:AUC43_12050"/>
<dbReference type="EMBL" id="CP013909">
    <property type="protein sequence ID" value="ALW85758.1"/>
    <property type="molecule type" value="Genomic_DNA"/>
</dbReference>
<keyword evidence="2" id="KW-1185">Reference proteome</keyword>
<reference evidence="1 2" key="1">
    <citation type="submission" date="2015-12" db="EMBL/GenBank/DDBJ databases">
        <authorList>
            <person name="Shamseldin A."/>
            <person name="Moawad H."/>
            <person name="Abd El-Rahim W.M."/>
            <person name="Sadowsky M.J."/>
        </authorList>
    </citation>
    <scope>NUCLEOTIDE SEQUENCE [LARGE SCALE GENOMIC DNA]</scope>
    <source>
        <strain evidence="1 2">DG5B</strain>
    </source>
</reference>
<protein>
    <submittedName>
        <fullName evidence="1">Uncharacterized protein</fullName>
    </submittedName>
</protein>
<dbReference type="RefSeq" id="WP_068193714.1">
    <property type="nucleotide sequence ID" value="NZ_CP013909.1"/>
</dbReference>